<feature type="transmembrane region" description="Helical" evidence="1">
    <location>
        <begin position="6"/>
        <end position="27"/>
    </location>
</feature>
<evidence type="ECO:0000256" key="1">
    <source>
        <dbReference type="SAM" id="Phobius"/>
    </source>
</evidence>
<dbReference type="EMBL" id="LT607751">
    <property type="protein sequence ID" value="SCG53743.1"/>
    <property type="molecule type" value="Genomic_DNA"/>
</dbReference>
<evidence type="ECO:0008006" key="4">
    <source>
        <dbReference type="Google" id="ProtNLM"/>
    </source>
</evidence>
<keyword evidence="1" id="KW-0812">Transmembrane</keyword>
<accession>A0A1C5I6E7</accession>
<protein>
    <recommendedName>
        <fullName evidence="4">DUF3592 domain-containing protein</fullName>
    </recommendedName>
</protein>
<dbReference type="AlphaFoldDB" id="A0A1C5I6E7"/>
<organism evidence="2 3">
    <name type="scientific">Micromonospora siamensis</name>
    <dbReference type="NCBI Taxonomy" id="299152"/>
    <lineage>
        <taxon>Bacteria</taxon>
        <taxon>Bacillati</taxon>
        <taxon>Actinomycetota</taxon>
        <taxon>Actinomycetes</taxon>
        <taxon>Micromonosporales</taxon>
        <taxon>Micromonosporaceae</taxon>
        <taxon>Micromonospora</taxon>
    </lineage>
</organism>
<keyword evidence="1" id="KW-0472">Membrane</keyword>
<sequence length="139" mass="15656">MGAIMYFFYWLSPLLLIAWFTIFYLTLGRTTVWQWRLRFSSETVTVTGRVISLQRRIGPYRAGTTGTIQYSTPQGKYTIKDHAGPDLRVGQKYEVRYLPANPKVAIVSDDSNSLVFDTGAVIVVTVILAVIVYAVALSR</sequence>
<dbReference type="Proteomes" id="UP000198210">
    <property type="component" value="Chromosome I"/>
</dbReference>
<keyword evidence="1" id="KW-1133">Transmembrane helix</keyword>
<evidence type="ECO:0000313" key="3">
    <source>
        <dbReference type="Proteomes" id="UP000198210"/>
    </source>
</evidence>
<reference evidence="2 3" key="1">
    <citation type="submission" date="2016-06" db="EMBL/GenBank/DDBJ databases">
        <authorList>
            <person name="Kjaerup R.B."/>
            <person name="Dalgaard T.S."/>
            <person name="Juul-Madsen H.R."/>
        </authorList>
    </citation>
    <scope>NUCLEOTIDE SEQUENCE [LARGE SCALE GENOMIC DNA]</scope>
    <source>
        <strain evidence="2 3">DSM 45097</strain>
    </source>
</reference>
<name>A0A1C5I6E7_9ACTN</name>
<gene>
    <name evidence="2" type="ORF">GA0074704_2975</name>
</gene>
<keyword evidence="3" id="KW-1185">Reference proteome</keyword>
<evidence type="ECO:0000313" key="2">
    <source>
        <dbReference type="EMBL" id="SCG53743.1"/>
    </source>
</evidence>
<feature type="transmembrane region" description="Helical" evidence="1">
    <location>
        <begin position="114"/>
        <end position="136"/>
    </location>
</feature>
<proteinExistence type="predicted"/>